<feature type="region of interest" description="Disordered" evidence="1">
    <location>
        <begin position="215"/>
        <end position="329"/>
    </location>
</feature>
<keyword evidence="3" id="KW-1185">Reference proteome</keyword>
<sequence>MGMAEVHDGTATDGFAVPLRLHNLLLALAGRLDDSALSEARELVVRSRLDEAVELTTGALIAGRVPVSAGEQRELALVLEFSRSDATLADQLKVEDDVPAIPHRFSGENEPERGVADAIERTVSVLPDLRSVHAVWRNTPAGSVPGPLPQRVVLVDIGPEGNPPAVAYRVDSALRRAGIRAVVEVSGPTAERSDYRDSALGSASAVWLAGKQVSGPSAQPAAVSSSASGSSSAKAKGRHTAGSPAARHEIAESASEPEPEPVTAIEPESAQEPEPEQAPAVPSEPEPPAPSAPMLSAVPSESFEPSEPSEPSEPPAPSMPPGPPAFADYENRVESTADLSSAEVAQLRAALAEDPEKGKAIAAARFGPNEVVELPDLDLNDPQLSERDRRLLRELHAELAERERAEAAKIRLNGRGGEPADTRWVDGFSGA</sequence>
<feature type="compositionally biased region" description="Low complexity" evidence="1">
    <location>
        <begin position="292"/>
        <end position="306"/>
    </location>
</feature>
<feature type="compositionally biased region" description="Pro residues" evidence="1">
    <location>
        <begin position="282"/>
        <end position="291"/>
    </location>
</feature>
<evidence type="ECO:0000256" key="1">
    <source>
        <dbReference type="SAM" id="MobiDB-lite"/>
    </source>
</evidence>
<organism evidence="2 3">
    <name type="scientific">Amycolatopsis minnesotensis</name>
    <dbReference type="NCBI Taxonomy" id="337894"/>
    <lineage>
        <taxon>Bacteria</taxon>
        <taxon>Bacillati</taxon>
        <taxon>Actinomycetota</taxon>
        <taxon>Actinomycetes</taxon>
        <taxon>Pseudonocardiales</taxon>
        <taxon>Pseudonocardiaceae</taxon>
        <taxon>Amycolatopsis</taxon>
    </lineage>
</organism>
<evidence type="ECO:0000313" key="3">
    <source>
        <dbReference type="Proteomes" id="UP001501116"/>
    </source>
</evidence>
<protein>
    <submittedName>
        <fullName evidence="2">Uncharacterized protein</fullName>
    </submittedName>
</protein>
<accession>A0ABN2Q3N6</accession>
<comment type="caution">
    <text evidence="2">The sequence shown here is derived from an EMBL/GenBank/DDBJ whole genome shotgun (WGS) entry which is preliminary data.</text>
</comment>
<gene>
    <name evidence="2" type="ORF">GCM10009754_07710</name>
</gene>
<evidence type="ECO:0000313" key="2">
    <source>
        <dbReference type="EMBL" id="GAA1942731.1"/>
    </source>
</evidence>
<proteinExistence type="predicted"/>
<reference evidence="2 3" key="1">
    <citation type="journal article" date="2019" name="Int. J. Syst. Evol. Microbiol.">
        <title>The Global Catalogue of Microorganisms (GCM) 10K type strain sequencing project: providing services to taxonomists for standard genome sequencing and annotation.</title>
        <authorList>
            <consortium name="The Broad Institute Genomics Platform"/>
            <consortium name="The Broad Institute Genome Sequencing Center for Infectious Disease"/>
            <person name="Wu L."/>
            <person name="Ma J."/>
        </authorList>
    </citation>
    <scope>NUCLEOTIDE SEQUENCE [LARGE SCALE GENOMIC DNA]</scope>
    <source>
        <strain evidence="2 3">JCM 14545</strain>
    </source>
</reference>
<name>A0ABN2Q3N6_9PSEU</name>
<feature type="compositionally biased region" description="Low complexity" evidence="1">
    <location>
        <begin position="215"/>
        <end position="234"/>
    </location>
</feature>
<feature type="compositionally biased region" description="Pro residues" evidence="1">
    <location>
        <begin position="311"/>
        <end position="324"/>
    </location>
</feature>
<dbReference type="Proteomes" id="UP001501116">
    <property type="component" value="Unassembled WGS sequence"/>
</dbReference>
<dbReference type="EMBL" id="BAAANN010000002">
    <property type="protein sequence ID" value="GAA1942731.1"/>
    <property type="molecule type" value="Genomic_DNA"/>
</dbReference>